<evidence type="ECO:0000313" key="6">
    <source>
        <dbReference type="Proteomes" id="UP000027778"/>
    </source>
</evidence>
<dbReference type="OrthoDB" id="7061549at2"/>
<comment type="caution">
    <text evidence="5">The sequence shown here is derived from an EMBL/GenBank/DDBJ whole genome shotgun (WGS) entry which is preliminary data.</text>
</comment>
<dbReference type="PANTHER" id="PTHR11712">
    <property type="entry name" value="POLYKETIDE SYNTHASE-RELATED"/>
    <property type="match status" value="1"/>
</dbReference>
<proteinExistence type="inferred from homology"/>
<dbReference type="eggNOG" id="COG0304">
    <property type="taxonomic scope" value="Bacteria"/>
</dbReference>
<dbReference type="Gene3D" id="3.40.47.10">
    <property type="match status" value="2"/>
</dbReference>
<dbReference type="PROSITE" id="PS52004">
    <property type="entry name" value="KS3_2"/>
    <property type="match status" value="1"/>
</dbReference>
<dbReference type="InterPro" id="IPR000794">
    <property type="entry name" value="Beta-ketoacyl_synthase"/>
</dbReference>
<protein>
    <recommendedName>
        <fullName evidence="4">Ketosynthase family 3 (KS3) domain-containing protein</fullName>
    </recommendedName>
</protein>
<evidence type="ECO:0000256" key="2">
    <source>
        <dbReference type="ARBA" id="ARBA00022679"/>
    </source>
</evidence>
<dbReference type="InterPro" id="IPR016039">
    <property type="entry name" value="Thiolase-like"/>
</dbReference>
<reference evidence="5 6" key="1">
    <citation type="submission" date="2014-06" db="EMBL/GenBank/DDBJ databases">
        <title>Draft genome sequence of Bacillus gaemokensis JCM 15801 (MCCC 1A00707).</title>
        <authorList>
            <person name="Lai Q."/>
            <person name="Liu Y."/>
            <person name="Shao Z."/>
        </authorList>
    </citation>
    <scope>NUCLEOTIDE SEQUENCE [LARGE SCALE GENOMIC DNA]</scope>
    <source>
        <strain evidence="5 6">JCM 15801</strain>
    </source>
</reference>
<name>A0A073K329_9BACI</name>
<sequence>MKNSENRIVVTGVGTVSAYGTDDKALWKAIRDGDSSLCHKNSNQLESPQAVRVNNFRASELLGKKGLRFMHPSSLFLSAASILALRDASIDVGTIDADKLGIVVSTNFAGFKMSAQYDQTTITEGPRYVSPMESPNTIANSPASYLAIRIQSRAFNTTISSGSCAGLDALGYAMSMLKNKKADTVVVGGTEEWNDEINWYYKKAGLLPKKHFEQAGKIFDLQSSGVLPGEGSVAVVLERLDVALKRGANIMGELVSWNSCFASSANKDTRIRGFIRCMDNVIEKSNITKENVDFIVSGANGLPEQDEIELAALNKMFDYNQTPIFGLKRIIGETSGANGLFQLFTSLHAIQNGVIPSSAIYNNSHNQRKNIDNVLLTANDIFGGISSMIVKKLI</sequence>
<dbReference type="SUPFAM" id="SSF53901">
    <property type="entry name" value="Thiolase-like"/>
    <property type="match status" value="2"/>
</dbReference>
<dbReference type="InterPro" id="IPR014031">
    <property type="entry name" value="Ketoacyl_synth_C"/>
</dbReference>
<dbReference type="RefSeq" id="WP_033678925.1">
    <property type="nucleotide sequence ID" value="NZ_JOTM01000063.1"/>
</dbReference>
<keyword evidence="2 3" id="KW-0808">Transferase</keyword>
<evidence type="ECO:0000256" key="1">
    <source>
        <dbReference type="ARBA" id="ARBA00008467"/>
    </source>
</evidence>
<evidence type="ECO:0000313" key="5">
    <source>
        <dbReference type="EMBL" id="KEK21729.1"/>
    </source>
</evidence>
<dbReference type="Pfam" id="PF02801">
    <property type="entry name" value="Ketoacyl-synt_C"/>
    <property type="match status" value="1"/>
</dbReference>
<keyword evidence="6" id="KW-1185">Reference proteome</keyword>
<organism evidence="5 6">
    <name type="scientific">Bacillus gaemokensis</name>
    <dbReference type="NCBI Taxonomy" id="574375"/>
    <lineage>
        <taxon>Bacteria</taxon>
        <taxon>Bacillati</taxon>
        <taxon>Bacillota</taxon>
        <taxon>Bacilli</taxon>
        <taxon>Bacillales</taxon>
        <taxon>Bacillaceae</taxon>
        <taxon>Bacillus</taxon>
        <taxon>Bacillus cereus group</taxon>
    </lineage>
</organism>
<dbReference type="AlphaFoldDB" id="A0A073K329"/>
<dbReference type="Pfam" id="PF00109">
    <property type="entry name" value="ketoacyl-synt"/>
    <property type="match status" value="1"/>
</dbReference>
<dbReference type="PANTHER" id="PTHR11712:SF336">
    <property type="entry name" value="3-OXOACYL-[ACYL-CARRIER-PROTEIN] SYNTHASE, MITOCHONDRIAL"/>
    <property type="match status" value="1"/>
</dbReference>
<accession>A0A073K329</accession>
<dbReference type="GO" id="GO:0004315">
    <property type="term" value="F:3-oxoacyl-[acyl-carrier-protein] synthase activity"/>
    <property type="evidence" value="ECO:0007669"/>
    <property type="project" value="TreeGrafter"/>
</dbReference>
<evidence type="ECO:0000259" key="4">
    <source>
        <dbReference type="PROSITE" id="PS52004"/>
    </source>
</evidence>
<dbReference type="STRING" id="574375.AZF08_18325"/>
<dbReference type="InterPro" id="IPR020841">
    <property type="entry name" value="PKS_Beta-ketoAc_synthase_dom"/>
</dbReference>
<dbReference type="InterPro" id="IPR014030">
    <property type="entry name" value="Ketoacyl_synth_N"/>
</dbReference>
<feature type="domain" description="Ketosynthase family 3 (KS3)" evidence="4">
    <location>
        <begin position="5"/>
        <end position="392"/>
    </location>
</feature>
<gene>
    <name evidence="5" type="ORF">BAGA_26265</name>
</gene>
<dbReference type="EMBL" id="JOTM01000063">
    <property type="protein sequence ID" value="KEK21729.1"/>
    <property type="molecule type" value="Genomic_DNA"/>
</dbReference>
<dbReference type="Proteomes" id="UP000027778">
    <property type="component" value="Unassembled WGS sequence"/>
</dbReference>
<comment type="similarity">
    <text evidence="1 3">Belongs to the thiolase-like superfamily. Beta-ketoacyl-ACP synthases family.</text>
</comment>
<dbReference type="GO" id="GO:0006633">
    <property type="term" value="P:fatty acid biosynthetic process"/>
    <property type="evidence" value="ECO:0007669"/>
    <property type="project" value="TreeGrafter"/>
</dbReference>
<evidence type="ECO:0000256" key="3">
    <source>
        <dbReference type="RuleBase" id="RU003694"/>
    </source>
</evidence>